<evidence type="ECO:0000256" key="5">
    <source>
        <dbReference type="ARBA" id="ARBA00019511"/>
    </source>
</evidence>
<dbReference type="PROSITE" id="PS51826">
    <property type="entry name" value="PSBD"/>
    <property type="match status" value="1"/>
</dbReference>
<evidence type="ECO:0000256" key="6">
    <source>
        <dbReference type="ARBA" id="ARBA00022532"/>
    </source>
</evidence>
<dbReference type="GO" id="GO:0033512">
    <property type="term" value="P:L-lysine catabolic process to acetyl-CoA via saccharopine"/>
    <property type="evidence" value="ECO:0007669"/>
    <property type="project" value="UniProtKB-UniRule"/>
</dbReference>
<evidence type="ECO:0000256" key="10">
    <source>
        <dbReference type="ARBA" id="ARBA00052761"/>
    </source>
</evidence>
<dbReference type="GO" id="GO:0005829">
    <property type="term" value="C:cytosol"/>
    <property type="evidence" value="ECO:0007669"/>
    <property type="project" value="TreeGrafter"/>
</dbReference>
<dbReference type="InterPro" id="IPR023213">
    <property type="entry name" value="CAT-like_dom_sf"/>
</dbReference>
<proteinExistence type="inferred from homology"/>
<dbReference type="InterPro" id="IPR011053">
    <property type="entry name" value="Single_hybrid_motif"/>
</dbReference>
<dbReference type="PROSITE" id="PS00189">
    <property type="entry name" value="LIPOYL"/>
    <property type="match status" value="1"/>
</dbReference>
<evidence type="ECO:0000256" key="2">
    <source>
        <dbReference type="ARBA" id="ARBA00005145"/>
    </source>
</evidence>
<comment type="cofactor">
    <cofactor evidence="11">
        <name>(R)-lipoate</name>
        <dbReference type="ChEBI" id="CHEBI:83088"/>
    </cofactor>
    <text evidence="11">Binds 1 lipoyl cofactor covalently.</text>
</comment>
<dbReference type="EC" id="2.3.1.61" evidence="4 11"/>
<dbReference type="InterPro" id="IPR050537">
    <property type="entry name" value="2-oxoacid_dehydrogenase"/>
</dbReference>
<comment type="similarity">
    <text evidence="3 11">Belongs to the 2-oxoacid dehydrogenase family.</text>
</comment>
<gene>
    <name evidence="15" type="primary">odhB</name>
    <name evidence="15" type="ORF">ISQ61_02315</name>
</gene>
<feature type="domain" description="Peripheral subunit-binding (PSBD)" evidence="14">
    <location>
        <begin position="120"/>
        <end position="157"/>
    </location>
</feature>
<evidence type="ECO:0000256" key="4">
    <source>
        <dbReference type="ARBA" id="ARBA00012945"/>
    </source>
</evidence>
<comment type="caution">
    <text evidence="15">The sequence shown here is derived from an EMBL/GenBank/DDBJ whole genome shotgun (WGS) entry which is preliminary data.</text>
</comment>
<evidence type="ECO:0000259" key="14">
    <source>
        <dbReference type="PROSITE" id="PS51826"/>
    </source>
</evidence>
<evidence type="ECO:0000256" key="12">
    <source>
        <dbReference type="SAM" id="MobiDB-lite"/>
    </source>
</evidence>
<dbReference type="InterPro" id="IPR036625">
    <property type="entry name" value="E3-bd_dom_sf"/>
</dbReference>
<evidence type="ECO:0000256" key="3">
    <source>
        <dbReference type="ARBA" id="ARBA00007317"/>
    </source>
</evidence>
<dbReference type="EMBL" id="JADHQA010000007">
    <property type="protein sequence ID" value="MBL6820063.1"/>
    <property type="molecule type" value="Genomic_DNA"/>
</dbReference>
<dbReference type="CDD" id="cd06849">
    <property type="entry name" value="lipoyl_domain"/>
    <property type="match status" value="1"/>
</dbReference>
<keyword evidence="9 11" id="KW-0012">Acyltransferase</keyword>
<dbReference type="SUPFAM" id="SSF47005">
    <property type="entry name" value="Peripheral subunit-binding domain of 2-oxo acid dehydrogenase complex"/>
    <property type="match status" value="1"/>
</dbReference>
<dbReference type="SUPFAM" id="SSF52777">
    <property type="entry name" value="CoA-dependent acyltransferases"/>
    <property type="match status" value="1"/>
</dbReference>
<feature type="region of interest" description="Disordered" evidence="12">
    <location>
        <begin position="72"/>
        <end position="123"/>
    </location>
</feature>
<dbReference type="Pfam" id="PF00198">
    <property type="entry name" value="2-oxoacid_dh"/>
    <property type="match status" value="1"/>
</dbReference>
<dbReference type="Gene3D" id="4.10.320.10">
    <property type="entry name" value="E3-binding domain"/>
    <property type="match status" value="1"/>
</dbReference>
<sequence length="405" mass="44408">MAEDIKSPIFPESVFEGTLSNWVKKEGETFKQDDVLAEIETDKVVIEVTAPSDGTIEKILIPEGTTIKSSEVIGNFTKGTKTSAPKPAPKENIKTSKPSNKKDQAKSKSISEEPLSKGFRMGPAAKKLLNEKDLSIENIETTSKKGVVTKADILKAPDKKPQKPVAQDDSISTTRSERVPMTRLRSVVANRLLESQTQTASLTTFNEVDLFEVKNLRAKYKDVFEQKFGVKLGFMGMFLKASSIALQEMPIVNASIDGEDILYHGYQDIGVAVSTDRGLVVPVIRDVQDLSIAEIELSLVEYSTKAREGKLSIEEMTGGTFTISNGGVFGSLLSTPILNPPQSAILGMHKIQDRPVVVNGEIQIRPMMYLALTYDHRLLDGKDAVSFLVKIKESLESPESMMLGV</sequence>
<keyword evidence="8 11" id="KW-0450">Lipoyl</keyword>
<accession>A0A937IC91</accession>
<comment type="pathway">
    <text evidence="2 11">Amino-acid degradation; L-lysine degradation via saccharopine pathway; glutaryl-CoA from L-lysine: step 6/6.</text>
</comment>
<dbReference type="Pfam" id="PF00364">
    <property type="entry name" value="Biotin_lipoyl"/>
    <property type="match status" value="1"/>
</dbReference>
<reference evidence="15" key="1">
    <citation type="submission" date="2020-10" db="EMBL/GenBank/DDBJ databases">
        <title>Microbiome of the Black Sea water column analyzed by genome centric metagenomics.</title>
        <authorList>
            <person name="Cabello-Yeves P.J."/>
            <person name="Callieri C."/>
            <person name="Picazo A."/>
            <person name="Mehrshad M."/>
            <person name="Haro-Moreno J.M."/>
            <person name="Roda-Garcia J."/>
            <person name="Dzembekova N."/>
            <person name="Slabakova V."/>
            <person name="Slabakova N."/>
            <person name="Moncheva S."/>
            <person name="Rodriguez-Valera F."/>
        </authorList>
    </citation>
    <scope>NUCLEOTIDE SEQUENCE</scope>
    <source>
        <strain evidence="15">BS307-5m-G47</strain>
    </source>
</reference>
<dbReference type="InterPro" id="IPR004167">
    <property type="entry name" value="PSBD"/>
</dbReference>
<dbReference type="FunFam" id="3.30.559.10:FF:000007">
    <property type="entry name" value="Dihydrolipoamide acetyltransferase component of pyruvate dehydrogenase complex"/>
    <property type="match status" value="1"/>
</dbReference>
<evidence type="ECO:0000259" key="13">
    <source>
        <dbReference type="PROSITE" id="PS50968"/>
    </source>
</evidence>
<dbReference type="Pfam" id="PF02817">
    <property type="entry name" value="E3_binding"/>
    <property type="match status" value="1"/>
</dbReference>
<evidence type="ECO:0000256" key="8">
    <source>
        <dbReference type="ARBA" id="ARBA00022823"/>
    </source>
</evidence>
<organism evidence="15 16">
    <name type="scientific">SAR86 cluster bacterium</name>
    <dbReference type="NCBI Taxonomy" id="2030880"/>
    <lineage>
        <taxon>Bacteria</taxon>
        <taxon>Pseudomonadati</taxon>
        <taxon>Pseudomonadota</taxon>
        <taxon>Gammaproteobacteria</taxon>
        <taxon>SAR86 cluster</taxon>
    </lineage>
</organism>
<dbReference type="GO" id="GO:0004149">
    <property type="term" value="F:dihydrolipoyllysine-residue succinyltransferase activity"/>
    <property type="evidence" value="ECO:0007669"/>
    <property type="project" value="UniProtKB-UniRule"/>
</dbReference>
<evidence type="ECO:0000313" key="15">
    <source>
        <dbReference type="EMBL" id="MBL6820063.1"/>
    </source>
</evidence>
<dbReference type="PROSITE" id="PS50968">
    <property type="entry name" value="BIOTINYL_LIPOYL"/>
    <property type="match status" value="1"/>
</dbReference>
<dbReference type="InterPro" id="IPR000089">
    <property type="entry name" value="Biotin_lipoyl"/>
</dbReference>
<dbReference type="PANTHER" id="PTHR43416">
    <property type="entry name" value="DIHYDROLIPOYLLYSINE-RESIDUE SUCCINYLTRANSFERASE COMPONENT OF 2-OXOGLUTARATE DEHYDROGENASE COMPLEX, MITOCHONDRIAL-RELATED"/>
    <property type="match status" value="1"/>
</dbReference>
<dbReference type="NCBIfam" id="NF004309">
    <property type="entry name" value="PRK05704.1"/>
    <property type="match status" value="1"/>
</dbReference>
<dbReference type="InterPro" id="IPR003016">
    <property type="entry name" value="2-oxoA_DH_lipoyl-BS"/>
</dbReference>
<evidence type="ECO:0000256" key="11">
    <source>
        <dbReference type="RuleBase" id="RU361138"/>
    </source>
</evidence>
<name>A0A937IC91_9GAMM</name>
<keyword evidence="6 11" id="KW-0816">Tricarboxylic acid cycle</keyword>
<dbReference type="SUPFAM" id="SSF51230">
    <property type="entry name" value="Single hybrid motif"/>
    <property type="match status" value="1"/>
</dbReference>
<dbReference type="Gene3D" id="2.40.50.100">
    <property type="match status" value="1"/>
</dbReference>
<dbReference type="AlphaFoldDB" id="A0A937IC91"/>
<dbReference type="PANTHER" id="PTHR43416:SF5">
    <property type="entry name" value="DIHYDROLIPOYLLYSINE-RESIDUE SUCCINYLTRANSFERASE COMPONENT OF 2-OXOGLUTARATE DEHYDROGENASE COMPLEX, MITOCHONDRIAL"/>
    <property type="match status" value="1"/>
</dbReference>
<dbReference type="Proteomes" id="UP000704935">
    <property type="component" value="Unassembled WGS sequence"/>
</dbReference>
<protein>
    <recommendedName>
        <fullName evidence="5 11">Dihydrolipoyllysine-residue succinyltransferase component of 2-oxoglutarate dehydrogenase complex</fullName>
        <ecNumber evidence="4 11">2.3.1.61</ecNumber>
    </recommendedName>
    <alternativeName>
        <fullName evidence="11">2-oxoglutarate dehydrogenase complex component E2</fullName>
    </alternativeName>
</protein>
<feature type="domain" description="Lipoyl-binding" evidence="13">
    <location>
        <begin position="2"/>
        <end position="77"/>
    </location>
</feature>
<dbReference type="GO" id="GO:0006099">
    <property type="term" value="P:tricarboxylic acid cycle"/>
    <property type="evidence" value="ECO:0007669"/>
    <property type="project" value="UniProtKB-UniRule"/>
</dbReference>
<evidence type="ECO:0000256" key="7">
    <source>
        <dbReference type="ARBA" id="ARBA00022679"/>
    </source>
</evidence>
<keyword evidence="7 11" id="KW-0808">Transferase</keyword>
<feature type="compositionally biased region" description="Basic and acidic residues" evidence="12">
    <location>
        <begin position="88"/>
        <end position="115"/>
    </location>
</feature>
<dbReference type="NCBIfam" id="TIGR01347">
    <property type="entry name" value="sucB"/>
    <property type="match status" value="1"/>
</dbReference>
<dbReference type="Gene3D" id="3.30.559.10">
    <property type="entry name" value="Chloramphenicol acetyltransferase-like domain"/>
    <property type="match status" value="1"/>
</dbReference>
<dbReference type="InterPro" id="IPR006255">
    <property type="entry name" value="SucB"/>
</dbReference>
<comment type="function">
    <text evidence="1 11">E2 component of the 2-oxoglutarate dehydrogenase (OGDH) complex which catalyzes the second step in the conversion of 2-oxoglutarate to succinyl-CoA and CO(2).</text>
</comment>
<dbReference type="GO" id="GO:0045252">
    <property type="term" value="C:oxoglutarate dehydrogenase complex"/>
    <property type="evidence" value="ECO:0007669"/>
    <property type="project" value="UniProtKB-UniRule"/>
</dbReference>
<evidence type="ECO:0000313" key="16">
    <source>
        <dbReference type="Proteomes" id="UP000704935"/>
    </source>
</evidence>
<feature type="region of interest" description="Disordered" evidence="12">
    <location>
        <begin position="157"/>
        <end position="178"/>
    </location>
</feature>
<dbReference type="InterPro" id="IPR001078">
    <property type="entry name" value="2-oxoacid_DH_actylTfrase"/>
</dbReference>
<comment type="catalytic activity">
    <reaction evidence="10 11">
        <text>N(6)-[(R)-dihydrolipoyl]-L-lysyl-[protein] + succinyl-CoA = N(6)-[(R)-S(8)-succinyldihydrolipoyl]-L-lysyl-[protein] + CoA</text>
        <dbReference type="Rhea" id="RHEA:15213"/>
        <dbReference type="Rhea" id="RHEA-COMP:10475"/>
        <dbReference type="Rhea" id="RHEA-COMP:20092"/>
        <dbReference type="ChEBI" id="CHEBI:57287"/>
        <dbReference type="ChEBI" id="CHEBI:57292"/>
        <dbReference type="ChEBI" id="CHEBI:83100"/>
        <dbReference type="ChEBI" id="CHEBI:83120"/>
        <dbReference type="EC" id="2.3.1.61"/>
    </reaction>
</comment>
<evidence type="ECO:0000256" key="9">
    <source>
        <dbReference type="ARBA" id="ARBA00023315"/>
    </source>
</evidence>
<evidence type="ECO:0000256" key="1">
    <source>
        <dbReference type="ARBA" id="ARBA00004052"/>
    </source>
</evidence>